<evidence type="ECO:0000313" key="3">
    <source>
        <dbReference type="Proteomes" id="UP000235145"/>
    </source>
</evidence>
<evidence type="ECO:0000256" key="1">
    <source>
        <dbReference type="SAM" id="MobiDB-lite"/>
    </source>
</evidence>
<proteinExistence type="predicted"/>
<organism evidence="2 3">
    <name type="scientific">Lactuca sativa</name>
    <name type="common">Garden lettuce</name>
    <dbReference type="NCBI Taxonomy" id="4236"/>
    <lineage>
        <taxon>Eukaryota</taxon>
        <taxon>Viridiplantae</taxon>
        <taxon>Streptophyta</taxon>
        <taxon>Embryophyta</taxon>
        <taxon>Tracheophyta</taxon>
        <taxon>Spermatophyta</taxon>
        <taxon>Magnoliopsida</taxon>
        <taxon>eudicotyledons</taxon>
        <taxon>Gunneridae</taxon>
        <taxon>Pentapetalae</taxon>
        <taxon>asterids</taxon>
        <taxon>campanulids</taxon>
        <taxon>Asterales</taxon>
        <taxon>Asteraceae</taxon>
        <taxon>Cichorioideae</taxon>
        <taxon>Cichorieae</taxon>
        <taxon>Lactucinae</taxon>
        <taxon>Lactuca</taxon>
    </lineage>
</organism>
<dbReference type="Proteomes" id="UP000235145">
    <property type="component" value="Unassembled WGS sequence"/>
</dbReference>
<sequence length="81" mass="8972">MIENLSDAEASKGKCIMAQIVESHADTSNDNVDTLDVDPSQVGTNFKEFDTTSSYQMTSIPYEPHNKVSSQLAIEESLFRN</sequence>
<accession>A0A9R1VVX2</accession>
<dbReference type="AlphaFoldDB" id="A0A9R1VVX2"/>
<reference evidence="2 3" key="1">
    <citation type="journal article" date="2017" name="Nat. Commun.">
        <title>Genome assembly with in vitro proximity ligation data and whole-genome triplication in lettuce.</title>
        <authorList>
            <person name="Reyes-Chin-Wo S."/>
            <person name="Wang Z."/>
            <person name="Yang X."/>
            <person name="Kozik A."/>
            <person name="Arikit S."/>
            <person name="Song C."/>
            <person name="Xia L."/>
            <person name="Froenicke L."/>
            <person name="Lavelle D.O."/>
            <person name="Truco M.J."/>
            <person name="Xia R."/>
            <person name="Zhu S."/>
            <person name="Xu C."/>
            <person name="Xu H."/>
            <person name="Xu X."/>
            <person name="Cox K."/>
            <person name="Korf I."/>
            <person name="Meyers B.C."/>
            <person name="Michelmore R.W."/>
        </authorList>
    </citation>
    <scope>NUCLEOTIDE SEQUENCE [LARGE SCALE GENOMIC DNA]</scope>
    <source>
        <strain evidence="3">cv. Salinas</strain>
        <tissue evidence="2">Seedlings</tissue>
    </source>
</reference>
<comment type="caution">
    <text evidence="2">The sequence shown here is derived from an EMBL/GenBank/DDBJ whole genome shotgun (WGS) entry which is preliminary data.</text>
</comment>
<gene>
    <name evidence="2" type="ORF">LSAT_V11C300101940</name>
</gene>
<feature type="region of interest" description="Disordered" evidence="1">
    <location>
        <begin position="26"/>
        <end position="45"/>
    </location>
</feature>
<evidence type="ECO:0000313" key="2">
    <source>
        <dbReference type="EMBL" id="KAJ0214897.1"/>
    </source>
</evidence>
<keyword evidence="3" id="KW-1185">Reference proteome</keyword>
<protein>
    <submittedName>
        <fullName evidence="2">Uncharacterized protein</fullName>
    </submittedName>
</protein>
<name>A0A9R1VVX2_LACSA</name>
<dbReference type="EMBL" id="NBSK02000003">
    <property type="protein sequence ID" value="KAJ0214897.1"/>
    <property type="molecule type" value="Genomic_DNA"/>
</dbReference>